<dbReference type="Proteomes" id="UP001145114">
    <property type="component" value="Unassembled WGS sequence"/>
</dbReference>
<proteinExistence type="predicted"/>
<organism evidence="1 2">
    <name type="scientific">Spiromyces aspiralis</name>
    <dbReference type="NCBI Taxonomy" id="68401"/>
    <lineage>
        <taxon>Eukaryota</taxon>
        <taxon>Fungi</taxon>
        <taxon>Fungi incertae sedis</taxon>
        <taxon>Zoopagomycota</taxon>
        <taxon>Kickxellomycotina</taxon>
        <taxon>Kickxellomycetes</taxon>
        <taxon>Kickxellales</taxon>
        <taxon>Kickxellaceae</taxon>
        <taxon>Spiromyces</taxon>
    </lineage>
</organism>
<evidence type="ECO:0000313" key="2">
    <source>
        <dbReference type="Proteomes" id="UP001145114"/>
    </source>
</evidence>
<accession>A0ACC1HGL5</accession>
<dbReference type="EMBL" id="JAMZIH010005183">
    <property type="protein sequence ID" value="KAJ1675755.1"/>
    <property type="molecule type" value="Genomic_DNA"/>
</dbReference>
<name>A0ACC1HGL5_9FUNG</name>
<sequence length="168" mass="19116">MSAFPPDSNGDFGRSLFPQNRWGPPKSFFDDFFDWSRPFEFRPPDLFPTSMRMRMDEIMKGFDTSPFRSPPYWSPCVDISLTSEAFTVTAKLEGVKKDDIKVEIEAGYLKIEAGGHKESCRDDKGWKIYECSCGKFMHSVRLPNNAKIEKVSAKFIGGNVLKVTIPLV</sequence>
<evidence type="ECO:0000313" key="1">
    <source>
        <dbReference type="EMBL" id="KAJ1675755.1"/>
    </source>
</evidence>
<reference evidence="1" key="1">
    <citation type="submission" date="2022-06" db="EMBL/GenBank/DDBJ databases">
        <title>Phylogenomic reconstructions and comparative analyses of Kickxellomycotina fungi.</title>
        <authorList>
            <person name="Reynolds N.K."/>
            <person name="Stajich J.E."/>
            <person name="Barry K."/>
            <person name="Grigoriev I.V."/>
            <person name="Crous P."/>
            <person name="Smith M.E."/>
        </authorList>
    </citation>
    <scope>NUCLEOTIDE SEQUENCE</scope>
    <source>
        <strain evidence="1">RSA 2271</strain>
    </source>
</reference>
<protein>
    <submittedName>
        <fullName evidence="1">Uncharacterized protein</fullName>
    </submittedName>
</protein>
<keyword evidence="2" id="KW-1185">Reference proteome</keyword>
<gene>
    <name evidence="1" type="ORF">EV182_000643</name>
</gene>
<comment type="caution">
    <text evidence="1">The sequence shown here is derived from an EMBL/GenBank/DDBJ whole genome shotgun (WGS) entry which is preliminary data.</text>
</comment>